<protein>
    <submittedName>
        <fullName evidence="1">Uncharacterized protein</fullName>
    </submittedName>
</protein>
<accession>A0ABS7D8M3</accession>
<name>A0ABS7D8M3_9BACL</name>
<keyword evidence="2" id="KW-1185">Reference proteome</keyword>
<reference evidence="1 2" key="1">
    <citation type="submission" date="2021-07" db="EMBL/GenBank/DDBJ databases">
        <title>Paenibacillus radiodurans sp. nov., isolated from the southeastern edge of Tengger Desert.</title>
        <authorList>
            <person name="Zhang G."/>
        </authorList>
    </citation>
    <scope>NUCLEOTIDE SEQUENCE [LARGE SCALE GENOMIC DNA]</scope>
    <source>
        <strain evidence="1 2">DT7-4</strain>
    </source>
</reference>
<organism evidence="1 2">
    <name type="scientific">Paenibacillus oenotherae</name>
    <dbReference type="NCBI Taxonomy" id="1435645"/>
    <lineage>
        <taxon>Bacteria</taxon>
        <taxon>Bacillati</taxon>
        <taxon>Bacillota</taxon>
        <taxon>Bacilli</taxon>
        <taxon>Bacillales</taxon>
        <taxon>Paenibacillaceae</taxon>
        <taxon>Paenibacillus</taxon>
    </lineage>
</organism>
<gene>
    <name evidence="1" type="ORF">K0T92_16240</name>
</gene>
<evidence type="ECO:0000313" key="1">
    <source>
        <dbReference type="EMBL" id="MBW7476283.1"/>
    </source>
</evidence>
<comment type="caution">
    <text evidence="1">The sequence shown here is derived from an EMBL/GenBank/DDBJ whole genome shotgun (WGS) entry which is preliminary data.</text>
</comment>
<sequence length="51" mass="5759">MHFNRKPIDLKTIGQLVAQGVGRMLNREGGARQHGRLLADVLKHRQRNGVD</sequence>
<dbReference type="EMBL" id="JAHZIJ010000012">
    <property type="protein sequence ID" value="MBW7476283.1"/>
    <property type="molecule type" value="Genomic_DNA"/>
</dbReference>
<proteinExistence type="predicted"/>
<dbReference type="Proteomes" id="UP000812277">
    <property type="component" value="Unassembled WGS sequence"/>
</dbReference>
<evidence type="ECO:0000313" key="2">
    <source>
        <dbReference type="Proteomes" id="UP000812277"/>
    </source>
</evidence>